<organism evidence="11">
    <name type="scientific">uncultured Gemmatimonadota bacterium</name>
    <dbReference type="NCBI Taxonomy" id="203437"/>
    <lineage>
        <taxon>Bacteria</taxon>
        <taxon>Pseudomonadati</taxon>
        <taxon>Gemmatimonadota</taxon>
        <taxon>environmental samples</taxon>
    </lineage>
</organism>
<keyword evidence="9 10" id="KW-0472">Membrane</keyword>
<evidence type="ECO:0000256" key="4">
    <source>
        <dbReference type="ARBA" id="ARBA00022475"/>
    </source>
</evidence>
<evidence type="ECO:0000256" key="2">
    <source>
        <dbReference type="ARBA" id="ARBA00008445"/>
    </source>
</evidence>
<gene>
    <name evidence="11" type="ORF">AVDCRST_MAG68-5576</name>
</gene>
<dbReference type="GO" id="GO:0015450">
    <property type="term" value="F:protein-transporting ATPase activity"/>
    <property type="evidence" value="ECO:0007669"/>
    <property type="project" value="UniProtKB-UniRule"/>
</dbReference>
<dbReference type="GO" id="GO:0065002">
    <property type="term" value="P:intracellular protein transmembrane transport"/>
    <property type="evidence" value="ECO:0007669"/>
    <property type="project" value="TreeGrafter"/>
</dbReference>
<dbReference type="GO" id="GO:0005886">
    <property type="term" value="C:plasma membrane"/>
    <property type="evidence" value="ECO:0007669"/>
    <property type="project" value="UniProtKB-SubCell"/>
</dbReference>
<dbReference type="NCBIfam" id="TIGR00810">
    <property type="entry name" value="secG"/>
    <property type="match status" value="1"/>
</dbReference>
<evidence type="ECO:0000256" key="3">
    <source>
        <dbReference type="ARBA" id="ARBA00022448"/>
    </source>
</evidence>
<dbReference type="InterPro" id="IPR004692">
    <property type="entry name" value="SecG"/>
</dbReference>
<feature type="transmembrane region" description="Helical" evidence="10">
    <location>
        <begin position="12"/>
        <end position="34"/>
    </location>
</feature>
<dbReference type="GO" id="GO:0009306">
    <property type="term" value="P:protein secretion"/>
    <property type="evidence" value="ECO:0007669"/>
    <property type="project" value="UniProtKB-UniRule"/>
</dbReference>
<evidence type="ECO:0000313" key="11">
    <source>
        <dbReference type="EMBL" id="CAA9371537.1"/>
    </source>
</evidence>
<dbReference type="PANTHER" id="PTHR34182">
    <property type="entry name" value="PROTEIN-EXPORT MEMBRANE PROTEIN SECG"/>
    <property type="match status" value="1"/>
</dbReference>
<dbReference type="Pfam" id="PF03840">
    <property type="entry name" value="SecG"/>
    <property type="match status" value="1"/>
</dbReference>
<evidence type="ECO:0000256" key="7">
    <source>
        <dbReference type="ARBA" id="ARBA00022989"/>
    </source>
</evidence>
<evidence type="ECO:0000256" key="1">
    <source>
        <dbReference type="ARBA" id="ARBA00004651"/>
    </source>
</evidence>
<comment type="function">
    <text evidence="10">Involved in protein export. Participates in an early event of protein translocation.</text>
</comment>
<keyword evidence="4 10" id="KW-1003">Cell membrane</keyword>
<evidence type="ECO:0000256" key="5">
    <source>
        <dbReference type="ARBA" id="ARBA00022692"/>
    </source>
</evidence>
<dbReference type="GO" id="GO:0043952">
    <property type="term" value="P:protein transport by the Sec complex"/>
    <property type="evidence" value="ECO:0007669"/>
    <property type="project" value="TreeGrafter"/>
</dbReference>
<dbReference type="PANTHER" id="PTHR34182:SF1">
    <property type="entry name" value="PROTEIN-EXPORT MEMBRANE PROTEIN SECG"/>
    <property type="match status" value="1"/>
</dbReference>
<dbReference type="EMBL" id="CADCTW010000248">
    <property type="protein sequence ID" value="CAA9371537.1"/>
    <property type="molecule type" value="Genomic_DNA"/>
</dbReference>
<feature type="non-terminal residue" evidence="11">
    <location>
        <position position="115"/>
    </location>
</feature>
<evidence type="ECO:0000256" key="9">
    <source>
        <dbReference type="ARBA" id="ARBA00023136"/>
    </source>
</evidence>
<sequence length="115" mass="11805">MLPELSPLPELSVFTFLLILLILDSLVLIPTVLLQSGKGGGLASMGGPAGGSDTLFGTRQAATLLTKMTWWTGGLFVALAFALSILSSRPERGGSVLRRELQGSAPAAPATAPAT</sequence>
<dbReference type="PRINTS" id="PR01651">
    <property type="entry name" value="SECGEXPORT"/>
</dbReference>
<feature type="transmembrane region" description="Helical" evidence="10">
    <location>
        <begin position="68"/>
        <end position="87"/>
    </location>
</feature>
<dbReference type="AlphaFoldDB" id="A0A6J4MX55"/>
<evidence type="ECO:0000256" key="10">
    <source>
        <dbReference type="RuleBase" id="RU365087"/>
    </source>
</evidence>
<evidence type="ECO:0000256" key="6">
    <source>
        <dbReference type="ARBA" id="ARBA00022927"/>
    </source>
</evidence>
<comment type="subcellular location">
    <subcellularLocation>
        <location evidence="1 10">Cell membrane</location>
        <topology evidence="1 10">Multi-pass membrane protein</topology>
    </subcellularLocation>
</comment>
<protein>
    <recommendedName>
        <fullName evidence="10">Protein-export membrane protein SecG</fullName>
    </recommendedName>
</protein>
<evidence type="ECO:0000256" key="8">
    <source>
        <dbReference type="ARBA" id="ARBA00023010"/>
    </source>
</evidence>
<keyword evidence="5 10" id="KW-0812">Transmembrane</keyword>
<proteinExistence type="inferred from homology"/>
<comment type="similarity">
    <text evidence="2 10">Belongs to the SecG family.</text>
</comment>
<reference evidence="11" key="1">
    <citation type="submission" date="2020-02" db="EMBL/GenBank/DDBJ databases">
        <authorList>
            <person name="Meier V. D."/>
        </authorList>
    </citation>
    <scope>NUCLEOTIDE SEQUENCE</scope>
    <source>
        <strain evidence="11">AVDCRST_MAG68</strain>
    </source>
</reference>
<keyword evidence="6 10" id="KW-0653">Protein transport</keyword>
<accession>A0A6J4MX55</accession>
<keyword evidence="7 10" id="KW-1133">Transmembrane helix</keyword>
<keyword evidence="8 10" id="KW-0811">Translocation</keyword>
<keyword evidence="3 10" id="KW-0813">Transport</keyword>
<name>A0A6J4MX55_9BACT</name>